<reference evidence="1" key="1">
    <citation type="submission" date="2019-09" db="EMBL/GenBank/DDBJ databases">
        <authorList>
            <person name="Gross C."/>
            <person name="Bohn E."/>
        </authorList>
    </citation>
    <scope>NUCLEOTIDE SEQUENCE</scope>
    <source>
        <strain evidence="1">ID40</strain>
    </source>
</reference>
<dbReference type="EMBL" id="LR700248">
    <property type="protein sequence ID" value="VVH84931.1"/>
    <property type="molecule type" value="Genomic_DNA"/>
</dbReference>
<evidence type="ECO:0000313" key="1">
    <source>
        <dbReference type="EMBL" id="VVH84931.1"/>
    </source>
</evidence>
<protein>
    <submittedName>
        <fullName evidence="1">Uncharacterized protein</fullName>
    </submittedName>
</protein>
<dbReference type="AlphaFoldDB" id="A0A5E5R9N6"/>
<gene>
    <name evidence="1" type="ORF">TUEID40_06151</name>
</gene>
<name>A0A5E5R9N6_PSEAI</name>
<organism evidence="1">
    <name type="scientific">Pseudomonas aeruginosa</name>
    <dbReference type="NCBI Taxonomy" id="287"/>
    <lineage>
        <taxon>Bacteria</taxon>
        <taxon>Pseudomonadati</taxon>
        <taxon>Pseudomonadota</taxon>
        <taxon>Gammaproteobacteria</taxon>
        <taxon>Pseudomonadales</taxon>
        <taxon>Pseudomonadaceae</taxon>
        <taxon>Pseudomonas</taxon>
    </lineage>
</organism>
<accession>A0A5E5R9N6</accession>
<proteinExistence type="predicted"/>
<sequence length="46" mass="5422">MLYHYELKGGQFDLIRHPDREGGMQMLWRLASVSLRGMDCSYLHLP</sequence>